<dbReference type="Pfam" id="PF05338">
    <property type="entry name" value="DUF717"/>
    <property type="match status" value="1"/>
</dbReference>
<evidence type="ECO:0000313" key="2">
    <source>
        <dbReference type="Proteomes" id="UP000207650"/>
    </source>
</evidence>
<name>A0A0X9XGV8_9GAMA</name>
<protein>
    <submittedName>
        <fullName evidence="1">Protein UL91</fullName>
    </submittedName>
</protein>
<reference evidence="1 2" key="1">
    <citation type="journal article" date="2016" name="MSphere">
        <title>Isolation and Characterization of a Novel Gammaherpesvirus from a Microbat Cell Line.</title>
        <authorList>
            <person name="Shabman R.S."/>
            <person name="Shrivastava S."/>
            <person name="Tsibane T."/>
            <person name="Attie O."/>
            <person name="Jayaprakash A."/>
            <person name="Mire C.E."/>
            <person name="Dilley K.E."/>
            <person name="Puri V."/>
            <person name="Stockwell T.B."/>
            <person name="Geisbert T.W."/>
            <person name="Sachidanandam R."/>
            <person name="Basler C.F."/>
        </authorList>
    </citation>
    <scope>NUCLEOTIDE SEQUENCE [LARGE SCALE GENOMIC DNA]</scope>
    <source>
        <strain evidence="1 2">My-HV8/Myotis velifer incautus/USA/FCGHV/2011</strain>
    </source>
</reference>
<dbReference type="EMBL" id="KU220026">
    <property type="protein sequence ID" value="AMA67385.1"/>
    <property type="molecule type" value="Genomic_DNA"/>
</dbReference>
<accession>A0A0X9XGV8</accession>
<evidence type="ECO:0000313" key="1">
    <source>
        <dbReference type="EMBL" id="AMA67385.1"/>
    </source>
</evidence>
<gene>
    <name evidence="1" type="primary">ORF30</name>
    <name evidence="1" type="ORF">AOT99_gpORF30</name>
</gene>
<proteinExistence type="predicted"/>
<dbReference type="KEGG" id="vg:26836953"/>
<sequence>MSLIDEDFEECQLFFSQSLPDLIAQFASSLSDIDHGQSVSQQVEKLGMFLDLIGTECIKEVTLAKCHSLQNPDAKDQKDAHS</sequence>
<keyword evidence="2" id="KW-1185">Reference proteome</keyword>
<dbReference type="OrthoDB" id="28648at10239"/>
<dbReference type="Proteomes" id="UP000207650">
    <property type="component" value="Segment"/>
</dbReference>
<dbReference type="InterPro" id="IPR008002">
    <property type="entry name" value="Herpes_Orf30"/>
</dbReference>
<organism evidence="1 2">
    <name type="scientific">Vespertilionid gammaherpesvirus 1</name>
    <dbReference type="NCBI Taxonomy" id="2560830"/>
    <lineage>
        <taxon>Viruses</taxon>
        <taxon>Duplodnaviria</taxon>
        <taxon>Heunggongvirae</taxon>
        <taxon>Peploviricota</taxon>
        <taxon>Herviviricetes</taxon>
        <taxon>Herpesvirales</taxon>
        <taxon>Orthoherpesviridae</taxon>
        <taxon>Gammaherpesvirinae</taxon>
        <taxon>Percavirus</taxon>
        <taxon>Percavirus vespertilionidgamma1</taxon>
    </lineage>
</organism>